<dbReference type="RefSeq" id="WP_142082169.1">
    <property type="nucleotide sequence ID" value="NZ_VFPT01000001.1"/>
</dbReference>
<name>A0A543KFV1_9RHOB</name>
<evidence type="ECO:0000256" key="1">
    <source>
        <dbReference type="SAM" id="MobiDB-lite"/>
    </source>
</evidence>
<sequence>MFKTHHFLIAASAFALSACLGSSNGSSPSETPTNLRADTPVEGMPTEGSATYSGAINDIQGDGDMRFTGQMSMTANFAEGGGTLTNSSLTIAGAEGALSQDGEHAFTGNSYENLPLLGELAFDGETFTSDDANTLLVGGTFRGEGATGVSANLGGSVMTPEGAMDISGGRGVLSQD</sequence>
<dbReference type="AlphaFoldDB" id="A0A543KFV1"/>
<keyword evidence="2" id="KW-0732">Signal</keyword>
<feature type="compositionally biased region" description="Polar residues" evidence="1">
    <location>
        <begin position="24"/>
        <end position="36"/>
    </location>
</feature>
<protein>
    <recommendedName>
        <fullName evidence="5">Transferrin-binding protein B C-lobe/N-lobe beta barrel domain-containing protein</fullName>
    </recommendedName>
</protein>
<feature type="region of interest" description="Disordered" evidence="1">
    <location>
        <begin position="22"/>
        <end position="53"/>
    </location>
</feature>
<dbReference type="Gene3D" id="2.40.160.90">
    <property type="match status" value="1"/>
</dbReference>
<accession>A0A543KFV1</accession>
<dbReference type="EMBL" id="VFPT01000001">
    <property type="protein sequence ID" value="TQM93897.1"/>
    <property type="molecule type" value="Genomic_DNA"/>
</dbReference>
<evidence type="ECO:0000313" key="4">
    <source>
        <dbReference type="Proteomes" id="UP000320582"/>
    </source>
</evidence>
<feature type="chain" id="PRO_5021933460" description="Transferrin-binding protein B C-lobe/N-lobe beta barrel domain-containing protein" evidence="2">
    <location>
        <begin position="18"/>
        <end position="176"/>
    </location>
</feature>
<dbReference type="PROSITE" id="PS51257">
    <property type="entry name" value="PROKAR_LIPOPROTEIN"/>
    <property type="match status" value="1"/>
</dbReference>
<proteinExistence type="predicted"/>
<gene>
    <name evidence="3" type="ORF">BD293_2551</name>
</gene>
<reference evidence="3 4" key="1">
    <citation type="submission" date="2019-06" db="EMBL/GenBank/DDBJ databases">
        <title>Genomic Encyclopedia of Archaeal and Bacterial Type Strains, Phase II (KMG-II): from individual species to whole genera.</title>
        <authorList>
            <person name="Goeker M."/>
        </authorList>
    </citation>
    <scope>NUCLEOTIDE SEQUENCE [LARGE SCALE GENOMIC DNA]</scope>
    <source>
        <strain evidence="3 4">DSM 18423</strain>
    </source>
</reference>
<evidence type="ECO:0000256" key="2">
    <source>
        <dbReference type="SAM" id="SignalP"/>
    </source>
</evidence>
<evidence type="ECO:0008006" key="5">
    <source>
        <dbReference type="Google" id="ProtNLM"/>
    </source>
</evidence>
<comment type="caution">
    <text evidence="3">The sequence shown here is derived from an EMBL/GenBank/DDBJ whole genome shotgun (WGS) entry which is preliminary data.</text>
</comment>
<organism evidence="3 4">
    <name type="scientific">Roseinatronobacter monicus</name>
    <dbReference type="NCBI Taxonomy" id="393481"/>
    <lineage>
        <taxon>Bacteria</taxon>
        <taxon>Pseudomonadati</taxon>
        <taxon>Pseudomonadota</taxon>
        <taxon>Alphaproteobacteria</taxon>
        <taxon>Rhodobacterales</taxon>
        <taxon>Paracoccaceae</taxon>
        <taxon>Roseinatronobacter</taxon>
    </lineage>
</organism>
<dbReference type="Proteomes" id="UP000320582">
    <property type="component" value="Unassembled WGS sequence"/>
</dbReference>
<evidence type="ECO:0000313" key="3">
    <source>
        <dbReference type="EMBL" id="TQM93897.1"/>
    </source>
</evidence>
<keyword evidence="4" id="KW-1185">Reference proteome</keyword>
<feature type="signal peptide" evidence="2">
    <location>
        <begin position="1"/>
        <end position="17"/>
    </location>
</feature>